<dbReference type="Pfam" id="PF07393">
    <property type="entry name" value="Sec10_HB"/>
    <property type="match status" value="1"/>
</dbReference>
<comment type="similarity">
    <text evidence="1">Belongs to the SEC10 family.</text>
</comment>
<dbReference type="InterPro" id="IPR048625">
    <property type="entry name" value="Sec10_N"/>
</dbReference>
<keyword evidence="4" id="KW-0175">Coiled coil</keyword>
<comment type="caution">
    <text evidence="7">The sequence shown here is derived from an EMBL/GenBank/DDBJ whole genome shotgun (WGS) entry which is preliminary data.</text>
</comment>
<dbReference type="RefSeq" id="XP_051608984.1">
    <property type="nucleotide sequence ID" value="XM_051751689.1"/>
</dbReference>
<dbReference type="Proteomes" id="UP001204833">
    <property type="component" value="Unassembled WGS sequence"/>
</dbReference>
<evidence type="ECO:0000256" key="2">
    <source>
        <dbReference type="ARBA" id="ARBA00022448"/>
    </source>
</evidence>
<dbReference type="PANTHER" id="PTHR12100">
    <property type="entry name" value="SEC10"/>
    <property type="match status" value="1"/>
</dbReference>
<proteinExistence type="inferred from homology"/>
<sequence length="797" mass="91032">MSAGGGGSFSIYDLNPEIKKLLNADNFLNGLSVNDFVEEISKDHILKGAEINKKAYLDPKPYIRSFESTIRELNRLSADANDQRIRGQKQVDAYELKHSQNVLELSNSIDKTTDKFNQLDIQISDVSRKINPLGATLNRISTSRDKSRETIFLIRAYHGFYTKGEYTPLETLRTSPKLNDNMECARYIKNLIHLSRRISDESLPPTLKCLQTVESYGERMEEDLLKKFERASEGDEFSGETFDIRTMNNVSQILYEYNQGITLMNWFVDKNDLVVDSSHDEETLEESEWEQWSDPSATNYDLGPHINAFLENIKFSIKSKARLSKKIFTNPETVIVLFIERVYKTALKRKVTTLLQLSLQQSLLAHVRILQALYGIVGDFTNQMKDYMITEEYDADQKVSQTLELANDGLFEEYLFDNAYLVREKRNLKEVVQATLNALDPDSFNEHTNDDSSLARSDTLRLNQSRAYDQTRFSAEKKRLAQFTQYVKAKVSERAGASDQVSKLELEEDDLKAIDCVETLLKTAAESIGRALELAPNEATEHSLDVLAVLIVNFAKLIVREELQLQGLNVFWSLNSIQFKKEILFCLTACAKKIIFPCVTNDAIAKSKARFMINEFVKAQETSINELLDHIVDYSLRQLSGFLSKQKKKDFLCDTIEDDTEACELISEFLTEMYANISVALTGDNLLNTLSTIGNAFLNLLLEHYKKFSVNSIGGVVLTKDAIRYQSIIDEWGIPELSEKFQILKEIGNLFTVSSELVNSLVTEGQLSRMKPYNVRQYISKRADFNPSYADKFFKFR</sequence>
<evidence type="ECO:0000259" key="5">
    <source>
        <dbReference type="Pfam" id="PF07393"/>
    </source>
</evidence>
<keyword evidence="8" id="KW-1185">Reference proteome</keyword>
<evidence type="ECO:0000313" key="8">
    <source>
        <dbReference type="Proteomes" id="UP001204833"/>
    </source>
</evidence>
<dbReference type="GO" id="GO:0006887">
    <property type="term" value="P:exocytosis"/>
    <property type="evidence" value="ECO:0007669"/>
    <property type="project" value="UniProtKB-KW"/>
</dbReference>
<evidence type="ECO:0000259" key="6">
    <source>
        <dbReference type="Pfam" id="PF20667"/>
    </source>
</evidence>
<keyword evidence="3" id="KW-0268">Exocytosis</keyword>
<evidence type="ECO:0000256" key="4">
    <source>
        <dbReference type="ARBA" id="ARBA00023054"/>
    </source>
</evidence>
<dbReference type="GeneID" id="76150441"/>
<dbReference type="AlphaFoldDB" id="A0AAD5FYM8"/>
<gene>
    <name evidence="7" type="ORF">KGF57_002382</name>
</gene>
<evidence type="ECO:0000256" key="1">
    <source>
        <dbReference type="ARBA" id="ARBA00006572"/>
    </source>
</evidence>
<dbReference type="InterPro" id="IPR009976">
    <property type="entry name" value="Sec10-like"/>
</dbReference>
<evidence type="ECO:0000256" key="3">
    <source>
        <dbReference type="ARBA" id="ARBA00022483"/>
    </source>
</evidence>
<accession>A0AAD5FYM8</accession>
<feature type="domain" description="Exocyst complex component Sec10-like alpha-helical bundle" evidence="5">
    <location>
        <begin position="183"/>
        <end position="794"/>
    </location>
</feature>
<dbReference type="EMBL" id="JAIHNG010000116">
    <property type="protein sequence ID" value="KAI5958537.1"/>
    <property type="molecule type" value="Genomic_DNA"/>
</dbReference>
<name>A0AAD5FYM8_9ASCO</name>
<dbReference type="Pfam" id="PF20667">
    <property type="entry name" value="Sec10_N"/>
    <property type="match status" value="1"/>
</dbReference>
<dbReference type="GO" id="GO:0000145">
    <property type="term" value="C:exocyst"/>
    <property type="evidence" value="ECO:0007669"/>
    <property type="project" value="TreeGrafter"/>
</dbReference>
<reference evidence="7 8" key="1">
    <citation type="journal article" date="2022" name="DNA Res.">
        <title>Genome analysis of five recently described species of the CUG-Ser clade uncovers Candida theae as a new hybrid lineage with pathogenic potential in the Candida parapsilosis species complex.</title>
        <authorList>
            <person name="Mixao V."/>
            <person name="Del Olmo V."/>
            <person name="Hegedusova E."/>
            <person name="Saus E."/>
            <person name="Pryszcz L."/>
            <person name="Cillingova A."/>
            <person name="Nosek J."/>
            <person name="Gabaldon T."/>
        </authorList>
    </citation>
    <scope>NUCLEOTIDE SEQUENCE [LARGE SCALE GENOMIC DNA]</scope>
    <source>
        <strain evidence="7 8">CBS 12239</strain>
    </source>
</reference>
<dbReference type="GO" id="GO:0006893">
    <property type="term" value="P:Golgi to plasma membrane transport"/>
    <property type="evidence" value="ECO:0007669"/>
    <property type="project" value="TreeGrafter"/>
</dbReference>
<feature type="domain" description="Exocyst complex component Sec10 N-terminal" evidence="6">
    <location>
        <begin position="59"/>
        <end position="174"/>
    </location>
</feature>
<dbReference type="InterPro" id="IPR048627">
    <property type="entry name" value="Sec10_HB"/>
</dbReference>
<evidence type="ECO:0000313" key="7">
    <source>
        <dbReference type="EMBL" id="KAI5958537.1"/>
    </source>
</evidence>
<keyword evidence="2" id="KW-0813">Transport</keyword>
<protein>
    <submittedName>
        <fullName evidence="7">SEC10</fullName>
    </submittedName>
</protein>
<organism evidence="7 8">
    <name type="scientific">Candida theae</name>
    <dbReference type="NCBI Taxonomy" id="1198502"/>
    <lineage>
        <taxon>Eukaryota</taxon>
        <taxon>Fungi</taxon>
        <taxon>Dikarya</taxon>
        <taxon>Ascomycota</taxon>
        <taxon>Saccharomycotina</taxon>
        <taxon>Pichiomycetes</taxon>
        <taxon>Debaryomycetaceae</taxon>
        <taxon>Candida/Lodderomyces clade</taxon>
        <taxon>Candida</taxon>
    </lineage>
</organism>
<dbReference type="PANTHER" id="PTHR12100:SF0">
    <property type="entry name" value="EXOCYST COMPLEX COMPONENT 5"/>
    <property type="match status" value="1"/>
</dbReference>